<organism evidence="1 2">
    <name type="scientific">Rhabditophanes sp. KR3021</name>
    <dbReference type="NCBI Taxonomy" id="114890"/>
    <lineage>
        <taxon>Eukaryota</taxon>
        <taxon>Metazoa</taxon>
        <taxon>Ecdysozoa</taxon>
        <taxon>Nematoda</taxon>
        <taxon>Chromadorea</taxon>
        <taxon>Rhabditida</taxon>
        <taxon>Tylenchina</taxon>
        <taxon>Panagrolaimomorpha</taxon>
        <taxon>Strongyloidoidea</taxon>
        <taxon>Alloionematidae</taxon>
        <taxon>Rhabditophanes</taxon>
    </lineage>
</organism>
<dbReference type="WBParaSite" id="RSKR_0000818400.1">
    <property type="protein sequence ID" value="RSKR_0000818400.1"/>
    <property type="gene ID" value="RSKR_0000818400"/>
</dbReference>
<name>A0AC35U685_9BILA</name>
<sequence>MTGYDSSIAEALPTVTETFYDTKDLENSFYVEKLSTLNLDEMSEEQAFGHKSTPNPSFTASFNASFTPSIPTILNEQDVSKPDDKDLLISSDTVLANNNNQNNEILLLNMDESKFDKNDIERDSQQRQIFNVPIEKKTSGSKKPPTRPSSSNSNVSIKNDSPSSKMLTKPDIKKKVSCDNSPRIHNTSGTNESSRLTAYNHSSSPNLNNIAARSSPTNRMQTPTPKNVISNDSLEDRPTTRLNDRAKSFNVPANRDSSPRQMTKQKSVTAAKPSNRNPFATSDAMLALFGDPKGTTASCLNQKTSTPNPALNKNHRRTNILEREKSQPTIFPNTQTKPTASRSAFSHLSSQEKAYEEAKKRGKCNNSASQIHRLFGYSENQGLNICGPEQANSDDENESNSGVLVTEESSVLPNKFISKKANFENIVGLPGADIYNEDLIVKELLDEENMANLAITDKTSGRNVDECAICCSLRGSSDSVSKEQSLNTPNYQRKDNNGKCPHNLGDDSHWDNDKDEVETMRHHGSDLFERELTLNKDIESTNKDANEPAVTNRNDANAPVLDHDNDKKASTDIINDALTNQINGPDNNSCQSSNLSNLPGLGSNEATTGNDTNEDRQLNGDNLSSRMVNANSDVNTTTSGSGGGGKSIIIKNGQIVNDDSIFIADILIQDNIIKQVGINITVTPDAEVIDASNKYVIPAGIDVHTEFSNSQSVDDFDSGSKAAIAGGTATVIDVVIPRNEGESLIAAFERVKVKVDSKSVCNTALSVMILAWNGTVQKEMDVLVKEKGVNSFILNIAVCSDDCLYDVMDYCKKLGVMIRIAPENKSVIKILERKILNLGITGPEGYVQTRPIQLEADRVTTLGTFSNLTNCPVSILSLTSNEACHALTSSRISGSLLTAEVPVIALVQDGNIYYDKNFTVASNFITQIPLRQGKQHANALLNILTSSPLAMCVSEHKALNTATRANASDFTKMPAGIPAVEERLAVLWEKGVCSGVMDPMKFVAVTSSNAAKAFNLYPRKGRIAVGADADLAILDTTYKRQISVKSHMSASDYNAFEQLDVHCQATTTICNGNIVYQVNKPPAAKIPKSEQYLALSPNSPHIFSLITQREKMSGRVEKVDRSGAGDSRKSSTTSIGQQRSGSGLRNQFESTINNPVTPNPRLGTKIKNPPGGVSSKFW</sequence>
<dbReference type="Proteomes" id="UP000095286">
    <property type="component" value="Unplaced"/>
</dbReference>
<reference evidence="2" key="1">
    <citation type="submission" date="2016-11" db="UniProtKB">
        <authorList>
            <consortium name="WormBaseParasite"/>
        </authorList>
    </citation>
    <scope>IDENTIFICATION</scope>
    <source>
        <strain evidence="2">KR3021</strain>
    </source>
</reference>
<proteinExistence type="predicted"/>
<evidence type="ECO:0000313" key="2">
    <source>
        <dbReference type="WBParaSite" id="RSKR_0000818400.1"/>
    </source>
</evidence>
<accession>A0AC35U685</accession>
<evidence type="ECO:0000313" key="1">
    <source>
        <dbReference type="Proteomes" id="UP000095286"/>
    </source>
</evidence>
<protein>
    <submittedName>
        <fullName evidence="2">Amidohydro-rel domain-containing protein</fullName>
    </submittedName>
</protein>